<dbReference type="EMBL" id="VCHE01000037">
    <property type="protein sequence ID" value="KAB2575010.1"/>
    <property type="molecule type" value="Genomic_DNA"/>
</dbReference>
<gene>
    <name evidence="1" type="ORF">DBV05_g6362</name>
</gene>
<keyword evidence="2" id="KW-1185">Reference proteome</keyword>
<dbReference type="Gene3D" id="3.30.40.10">
    <property type="entry name" value="Zinc/RING finger domain, C3HC4 (zinc finger)"/>
    <property type="match status" value="1"/>
</dbReference>
<dbReference type="AlphaFoldDB" id="A0A5N5DC65"/>
<organism evidence="1 2">
    <name type="scientific">Lasiodiplodia theobromae</name>
    <dbReference type="NCBI Taxonomy" id="45133"/>
    <lineage>
        <taxon>Eukaryota</taxon>
        <taxon>Fungi</taxon>
        <taxon>Dikarya</taxon>
        <taxon>Ascomycota</taxon>
        <taxon>Pezizomycotina</taxon>
        <taxon>Dothideomycetes</taxon>
        <taxon>Dothideomycetes incertae sedis</taxon>
        <taxon>Botryosphaeriales</taxon>
        <taxon>Botryosphaeriaceae</taxon>
        <taxon>Lasiodiplodia</taxon>
    </lineage>
</organism>
<dbReference type="InterPro" id="IPR013083">
    <property type="entry name" value="Znf_RING/FYVE/PHD"/>
</dbReference>
<dbReference type="Proteomes" id="UP000325902">
    <property type="component" value="Unassembled WGS sequence"/>
</dbReference>
<evidence type="ECO:0008006" key="3">
    <source>
        <dbReference type="Google" id="ProtNLM"/>
    </source>
</evidence>
<proteinExistence type="predicted"/>
<dbReference type="SUPFAM" id="SSF57850">
    <property type="entry name" value="RING/U-box"/>
    <property type="match status" value="1"/>
</dbReference>
<comment type="caution">
    <text evidence="1">The sequence shown here is derived from an EMBL/GenBank/DDBJ whole genome shotgun (WGS) entry which is preliminary data.</text>
</comment>
<evidence type="ECO:0000313" key="1">
    <source>
        <dbReference type="EMBL" id="KAB2575010.1"/>
    </source>
</evidence>
<sequence>MSTNFDELAGVLAIYGNRDAENITLRFPGEPRGMTPNDAFCGHCHMPLLHGDHEPHGEELPFQLPCGCVIHGDCIAFWFETEMNASPRSDDGVHSVYLTCPVCDGMIDHPDLKWQEGITEPLTRLFYKKQDNFLVVNIAIVPALSSTWTCDPKDTSFFNPHQPMPELE</sequence>
<protein>
    <recommendedName>
        <fullName evidence="3">RING-type domain-containing protein</fullName>
    </recommendedName>
</protein>
<accession>A0A5N5DC65</accession>
<evidence type="ECO:0000313" key="2">
    <source>
        <dbReference type="Proteomes" id="UP000325902"/>
    </source>
</evidence>
<name>A0A5N5DC65_9PEZI</name>
<dbReference type="OrthoDB" id="7759664at2759"/>
<reference evidence="1 2" key="1">
    <citation type="journal article" date="2019" name="Sci. Rep.">
        <title>A multi-omics analysis of the grapevine pathogen Lasiodiplodia theobromae reveals that temperature affects the expression of virulence- and pathogenicity-related genes.</title>
        <authorList>
            <person name="Felix C."/>
            <person name="Meneses R."/>
            <person name="Goncalves M.F.M."/>
            <person name="Tilleman L."/>
            <person name="Duarte A.S."/>
            <person name="Jorrin-Novo J.V."/>
            <person name="Van de Peer Y."/>
            <person name="Deforce D."/>
            <person name="Van Nieuwerburgh F."/>
            <person name="Esteves A.C."/>
            <person name="Alves A."/>
        </authorList>
    </citation>
    <scope>NUCLEOTIDE SEQUENCE [LARGE SCALE GENOMIC DNA]</scope>
    <source>
        <strain evidence="1 2">LA-SOL3</strain>
    </source>
</reference>